<dbReference type="EMBL" id="BPLR01000307">
    <property type="protein sequence ID" value="GIY93796.1"/>
    <property type="molecule type" value="Genomic_DNA"/>
</dbReference>
<protein>
    <submittedName>
        <fullName evidence="2">Uncharacterized protein</fullName>
    </submittedName>
</protein>
<reference evidence="2 3" key="1">
    <citation type="submission" date="2021-06" db="EMBL/GenBank/DDBJ databases">
        <title>Caerostris extrusa draft genome.</title>
        <authorList>
            <person name="Kono N."/>
            <person name="Arakawa K."/>
        </authorList>
    </citation>
    <scope>NUCLEOTIDE SEQUENCE [LARGE SCALE GENOMIC DNA]</scope>
</reference>
<comment type="caution">
    <text evidence="2">The sequence shown here is derived from an EMBL/GenBank/DDBJ whole genome shotgun (WGS) entry which is preliminary data.</text>
</comment>
<dbReference type="Proteomes" id="UP001054945">
    <property type="component" value="Unassembled WGS sequence"/>
</dbReference>
<accession>A0AAV4XIJ4</accession>
<evidence type="ECO:0000256" key="1">
    <source>
        <dbReference type="SAM" id="MobiDB-lite"/>
    </source>
</evidence>
<sequence length="127" mass="14522">MRSSQFLFNPSSSKTDVEPFNPGPSQFRACIKSSSYFPPSLRISAISPTSIPNCKEASQRAGLTGDWLVWFELSECIRETILTYRSCVPHHTDINNFSDSGRCREFQIRKSVHTIKERHQHSTFLPE</sequence>
<name>A0AAV4XIJ4_CAEEX</name>
<keyword evidence="3" id="KW-1185">Reference proteome</keyword>
<evidence type="ECO:0000313" key="2">
    <source>
        <dbReference type="EMBL" id="GIY93796.1"/>
    </source>
</evidence>
<gene>
    <name evidence="2" type="ORF">CEXT_441171</name>
</gene>
<dbReference type="AlphaFoldDB" id="A0AAV4XIJ4"/>
<organism evidence="2 3">
    <name type="scientific">Caerostris extrusa</name>
    <name type="common">Bark spider</name>
    <name type="synonym">Caerostris bankana</name>
    <dbReference type="NCBI Taxonomy" id="172846"/>
    <lineage>
        <taxon>Eukaryota</taxon>
        <taxon>Metazoa</taxon>
        <taxon>Ecdysozoa</taxon>
        <taxon>Arthropoda</taxon>
        <taxon>Chelicerata</taxon>
        <taxon>Arachnida</taxon>
        <taxon>Araneae</taxon>
        <taxon>Araneomorphae</taxon>
        <taxon>Entelegynae</taxon>
        <taxon>Araneoidea</taxon>
        <taxon>Araneidae</taxon>
        <taxon>Caerostris</taxon>
    </lineage>
</organism>
<feature type="region of interest" description="Disordered" evidence="1">
    <location>
        <begin position="1"/>
        <end position="21"/>
    </location>
</feature>
<proteinExistence type="predicted"/>
<evidence type="ECO:0000313" key="3">
    <source>
        <dbReference type="Proteomes" id="UP001054945"/>
    </source>
</evidence>
<feature type="compositionally biased region" description="Polar residues" evidence="1">
    <location>
        <begin position="1"/>
        <end position="14"/>
    </location>
</feature>